<proteinExistence type="predicted"/>
<dbReference type="AlphaFoldDB" id="A0A8B2NJR3"/>
<comment type="caution">
    <text evidence="1">The sequence shown here is derived from an EMBL/GenBank/DDBJ whole genome shotgun (WGS) entry which is preliminary data.</text>
</comment>
<keyword evidence="2" id="KW-1185">Reference proteome</keyword>
<dbReference type="RefSeq" id="WP_111348202.1">
    <property type="nucleotide sequence ID" value="NZ_QHHQ01000004.1"/>
</dbReference>
<protein>
    <submittedName>
        <fullName evidence="1">Uncharacterized protein</fullName>
    </submittedName>
</protein>
<evidence type="ECO:0000313" key="1">
    <source>
        <dbReference type="EMBL" id="RAH99864.1"/>
    </source>
</evidence>
<dbReference type="Pfam" id="PF19551">
    <property type="entry name" value="DUF6074"/>
    <property type="match status" value="1"/>
</dbReference>
<reference evidence="1 2" key="1">
    <citation type="submission" date="2018-05" db="EMBL/GenBank/DDBJ databases">
        <title>Acuticoccus sediminis sp. nov., isolated from deep-sea sediment of Indian Ocean.</title>
        <authorList>
            <person name="Liu X."/>
            <person name="Lai Q."/>
            <person name="Du Y."/>
            <person name="Sun F."/>
            <person name="Zhang X."/>
            <person name="Wang S."/>
            <person name="Shao Z."/>
        </authorList>
    </citation>
    <scope>NUCLEOTIDE SEQUENCE [LARGE SCALE GENOMIC DNA]</scope>
    <source>
        <strain evidence="1 2">PTG4-2</strain>
    </source>
</reference>
<dbReference type="Proteomes" id="UP000249590">
    <property type="component" value="Unassembled WGS sequence"/>
</dbReference>
<gene>
    <name evidence="1" type="ORF">DLJ53_19155</name>
</gene>
<organism evidence="1 2">
    <name type="scientific">Acuticoccus sediminis</name>
    <dbReference type="NCBI Taxonomy" id="2184697"/>
    <lineage>
        <taxon>Bacteria</taxon>
        <taxon>Pseudomonadati</taxon>
        <taxon>Pseudomonadota</taxon>
        <taxon>Alphaproteobacteria</taxon>
        <taxon>Hyphomicrobiales</taxon>
        <taxon>Amorphaceae</taxon>
        <taxon>Acuticoccus</taxon>
    </lineage>
</organism>
<dbReference type="InterPro" id="IPR045720">
    <property type="entry name" value="DUF6074"/>
</dbReference>
<evidence type="ECO:0000313" key="2">
    <source>
        <dbReference type="Proteomes" id="UP000249590"/>
    </source>
</evidence>
<accession>A0A8B2NJR3</accession>
<dbReference type="EMBL" id="QHHQ01000004">
    <property type="protein sequence ID" value="RAH99864.1"/>
    <property type="molecule type" value="Genomic_DNA"/>
</dbReference>
<sequence>MADVPDHLPLFKWSAQHARATVIPFPYARRRDDLAYRIARRAADFRPHKGEEHIQRQLKLQFDTMKRRGIDDDRIRAEIRVLETMVRLEQAALQTHWGDAG</sequence>
<name>A0A8B2NJR3_9HYPH</name>